<feature type="non-terminal residue" evidence="2">
    <location>
        <position position="1"/>
    </location>
</feature>
<organism evidence="2 3">
    <name type="scientific">Corynebacterium diphtheriae (strain ATCC 700971 / NCTC 13129 / Biotype gravis)</name>
    <dbReference type="NCBI Taxonomy" id="257309"/>
    <lineage>
        <taxon>Bacteria</taxon>
        <taxon>Bacillati</taxon>
        <taxon>Actinomycetota</taxon>
        <taxon>Actinomycetes</taxon>
        <taxon>Mycobacteriales</taxon>
        <taxon>Corynebacteriaceae</taxon>
        <taxon>Corynebacterium</taxon>
    </lineage>
</organism>
<proteinExistence type="predicted"/>
<dbReference type="KEGG" id="cdi:DIP0140"/>
<dbReference type="AlphaFoldDB" id="Q6NK94"/>
<dbReference type="HOGENOM" id="CLU_179056_2_1_11"/>
<evidence type="ECO:0000256" key="1">
    <source>
        <dbReference type="SAM" id="MobiDB-lite"/>
    </source>
</evidence>
<keyword evidence="3" id="KW-1185">Reference proteome</keyword>
<name>Q6NK94_CORDI</name>
<dbReference type="Pfam" id="PF09954">
    <property type="entry name" value="DUF2188"/>
    <property type="match status" value="1"/>
</dbReference>
<dbReference type="Proteomes" id="UP000002198">
    <property type="component" value="Chromosome"/>
</dbReference>
<dbReference type="EMBL" id="BX248354">
    <property type="protein sequence ID" value="CAE48644.1"/>
    <property type="molecule type" value="Genomic_DNA"/>
</dbReference>
<reference evidence="2 3" key="1">
    <citation type="journal article" date="2003" name="Nucleic Acids Res.">
        <title>The complete genome sequence and analysis of Corynebacterium diphtheriae NCTC13129.</title>
        <authorList>
            <person name="Cerdeno-Tarraga A.M."/>
            <person name="Efstratiou A."/>
            <person name="Dover L.G."/>
            <person name="Holden M.T.G."/>
            <person name="Pallen M."/>
            <person name="Bentley S.D."/>
            <person name="Besra G.S."/>
            <person name="Churcher C."/>
            <person name="James K.D."/>
            <person name="De Zoysa A."/>
            <person name="Chillingworth T."/>
            <person name="Cronin A."/>
            <person name="Dowd L."/>
            <person name="Feltwell T."/>
            <person name="Hamlin N."/>
            <person name="Holroyd S."/>
            <person name="Jagels K."/>
            <person name="Moule S."/>
            <person name="Quail M.A."/>
            <person name="Rabbinowitsch E."/>
            <person name="Rutherford K."/>
            <person name="Thomson N.R."/>
            <person name="Unwin L."/>
            <person name="Whitehead S."/>
            <person name="Barrell B.G.Parkhill.J."/>
        </authorList>
    </citation>
    <scope>NUCLEOTIDE SEQUENCE [LARGE SCALE GENOMIC DNA]</scope>
    <source>
        <strain evidence="3">ATCC 700971 / NCTC 13129 / Biotype gravis</strain>
    </source>
</reference>
<feature type="region of interest" description="Disordered" evidence="1">
    <location>
        <begin position="1"/>
        <end position="92"/>
    </location>
</feature>
<protein>
    <recommendedName>
        <fullName evidence="4">DUF2188 domain-containing protein</fullName>
    </recommendedName>
</protein>
<feature type="compositionally biased region" description="Basic and acidic residues" evidence="1">
    <location>
        <begin position="25"/>
        <end position="77"/>
    </location>
</feature>
<evidence type="ECO:0008006" key="4">
    <source>
        <dbReference type="Google" id="ProtNLM"/>
    </source>
</evidence>
<sequence>WLCRDLVSMGPEEGEVSGKNVHQSWDSERQQWKVGREGASRASGYRDTESEARKWSQKLAKDSGSEWIKHRKDDGRIHQRNSYGDDPFPPRG</sequence>
<evidence type="ECO:0000313" key="3">
    <source>
        <dbReference type="Proteomes" id="UP000002198"/>
    </source>
</evidence>
<accession>Q6NK94</accession>
<gene>
    <name evidence="2" type="ordered locus">DIP0140</name>
</gene>
<dbReference type="InterPro" id="IPR018691">
    <property type="entry name" value="DUF2188"/>
</dbReference>
<evidence type="ECO:0000313" key="2">
    <source>
        <dbReference type="EMBL" id="CAE48644.1"/>
    </source>
</evidence>
<dbReference type="STRING" id="257309.DIP0140"/>